<dbReference type="HOGENOM" id="CLU_1693853_0_0_0"/>
<protein>
    <submittedName>
        <fullName evidence="2">Uncharacterized protein</fullName>
    </submittedName>
</protein>
<accession>D2R3H2</accession>
<dbReference type="Proteomes" id="UP000001887">
    <property type="component" value="Chromosome"/>
</dbReference>
<evidence type="ECO:0000256" key="1">
    <source>
        <dbReference type="SAM" id="SignalP"/>
    </source>
</evidence>
<proteinExistence type="predicted"/>
<dbReference type="KEGG" id="psl:Psta_0516"/>
<feature type="chain" id="PRO_5003036178" evidence="1">
    <location>
        <begin position="41"/>
        <end position="155"/>
    </location>
</feature>
<reference evidence="2 3" key="1">
    <citation type="journal article" date="2009" name="Stand. Genomic Sci.">
        <title>Complete genome sequence of Pirellula staleyi type strain (ATCC 27377).</title>
        <authorList>
            <person name="Clum A."/>
            <person name="Tindall B.J."/>
            <person name="Sikorski J."/>
            <person name="Ivanova N."/>
            <person name="Mavrommatis K."/>
            <person name="Lucas S."/>
            <person name="Glavina del Rio T."/>
            <person name="Nolan M."/>
            <person name="Chen F."/>
            <person name="Tice H."/>
            <person name="Pitluck S."/>
            <person name="Cheng J.F."/>
            <person name="Chertkov O."/>
            <person name="Brettin T."/>
            <person name="Han C."/>
            <person name="Detter J.C."/>
            <person name="Kuske C."/>
            <person name="Bruce D."/>
            <person name="Goodwin L."/>
            <person name="Ovchinikova G."/>
            <person name="Pati A."/>
            <person name="Mikhailova N."/>
            <person name="Chen A."/>
            <person name="Palaniappan K."/>
            <person name="Land M."/>
            <person name="Hauser L."/>
            <person name="Chang Y.J."/>
            <person name="Jeffries C.D."/>
            <person name="Chain P."/>
            <person name="Rohde M."/>
            <person name="Goker M."/>
            <person name="Bristow J."/>
            <person name="Eisen J.A."/>
            <person name="Markowitz V."/>
            <person name="Hugenholtz P."/>
            <person name="Kyrpides N.C."/>
            <person name="Klenk H.P."/>
            <person name="Lapidus A."/>
        </authorList>
    </citation>
    <scope>NUCLEOTIDE SEQUENCE [LARGE SCALE GENOMIC DNA]</scope>
    <source>
        <strain evidence="3">ATCC 27377 / DSM 6068 / ICPB 4128</strain>
    </source>
</reference>
<dbReference type="EMBL" id="CP001848">
    <property type="protein sequence ID" value="ADB15203.1"/>
    <property type="molecule type" value="Genomic_DNA"/>
</dbReference>
<name>D2R3H2_PIRSD</name>
<keyword evidence="1" id="KW-0732">Signal</keyword>
<evidence type="ECO:0000313" key="3">
    <source>
        <dbReference type="Proteomes" id="UP000001887"/>
    </source>
</evidence>
<evidence type="ECO:0000313" key="2">
    <source>
        <dbReference type="EMBL" id="ADB15203.1"/>
    </source>
</evidence>
<organism evidence="2 3">
    <name type="scientific">Pirellula staleyi (strain ATCC 27377 / DSM 6068 / ICPB 4128)</name>
    <name type="common">Pirella staleyi</name>
    <dbReference type="NCBI Taxonomy" id="530564"/>
    <lineage>
        <taxon>Bacteria</taxon>
        <taxon>Pseudomonadati</taxon>
        <taxon>Planctomycetota</taxon>
        <taxon>Planctomycetia</taxon>
        <taxon>Pirellulales</taxon>
        <taxon>Pirellulaceae</taxon>
        <taxon>Pirellula</taxon>
    </lineage>
</organism>
<dbReference type="AlphaFoldDB" id="D2R3H2"/>
<gene>
    <name evidence="2" type="ordered locus">Psta_0516</name>
</gene>
<sequence precursor="true">MMATFSTMVRAMLARCGTSPLATAGAMLLAQGLLAGGVCAAEVKDVFSADVKVSIVSSAGAKRELATTVSSQPGGSLSTTLGGVKQGGAEELVVELSVDPIVGAAPAQYSAKFNFRNKAGQIAAPQILTLEDRTAIIEIGAAGEEQIRCEVTIRR</sequence>
<keyword evidence="3" id="KW-1185">Reference proteome</keyword>
<feature type="signal peptide" evidence="1">
    <location>
        <begin position="1"/>
        <end position="40"/>
    </location>
</feature>